<sequence length="120" mass="13808">MLEQHCLYQVVQDFKLDHQLGKAEEQFKHRIKKSSSAMNEAQNCSSADQVRRTRAVIECEVVQDFKLDHQLGKAEEQFKHRIKKSSSAMNEAQNCSSADQVRRTRAVIECEVNASWNKAL</sequence>
<protein>
    <submittedName>
        <fullName evidence="1">Dual specificity protein phosphatase 12-like</fullName>
    </submittedName>
</protein>
<proteinExistence type="predicted"/>
<evidence type="ECO:0000313" key="1">
    <source>
        <dbReference type="EMBL" id="KZV27174.1"/>
    </source>
</evidence>
<dbReference type="Proteomes" id="UP000250235">
    <property type="component" value="Unassembled WGS sequence"/>
</dbReference>
<gene>
    <name evidence="1" type="ORF">F511_31969</name>
</gene>
<keyword evidence="2" id="KW-1185">Reference proteome</keyword>
<accession>A0A2Z7AZ51</accession>
<dbReference type="AlphaFoldDB" id="A0A2Z7AZ51"/>
<dbReference type="EMBL" id="KV010652">
    <property type="protein sequence ID" value="KZV27174.1"/>
    <property type="molecule type" value="Genomic_DNA"/>
</dbReference>
<evidence type="ECO:0000313" key="2">
    <source>
        <dbReference type="Proteomes" id="UP000250235"/>
    </source>
</evidence>
<organism evidence="1 2">
    <name type="scientific">Dorcoceras hygrometricum</name>
    <dbReference type="NCBI Taxonomy" id="472368"/>
    <lineage>
        <taxon>Eukaryota</taxon>
        <taxon>Viridiplantae</taxon>
        <taxon>Streptophyta</taxon>
        <taxon>Embryophyta</taxon>
        <taxon>Tracheophyta</taxon>
        <taxon>Spermatophyta</taxon>
        <taxon>Magnoliopsida</taxon>
        <taxon>eudicotyledons</taxon>
        <taxon>Gunneridae</taxon>
        <taxon>Pentapetalae</taxon>
        <taxon>asterids</taxon>
        <taxon>lamiids</taxon>
        <taxon>Lamiales</taxon>
        <taxon>Gesneriaceae</taxon>
        <taxon>Didymocarpoideae</taxon>
        <taxon>Trichosporeae</taxon>
        <taxon>Loxocarpinae</taxon>
        <taxon>Dorcoceras</taxon>
    </lineage>
</organism>
<name>A0A2Z7AZ51_9LAMI</name>
<reference evidence="1 2" key="1">
    <citation type="journal article" date="2015" name="Proc. Natl. Acad. Sci. U.S.A.">
        <title>The resurrection genome of Boea hygrometrica: A blueprint for survival of dehydration.</title>
        <authorList>
            <person name="Xiao L."/>
            <person name="Yang G."/>
            <person name="Zhang L."/>
            <person name="Yang X."/>
            <person name="Zhao S."/>
            <person name="Ji Z."/>
            <person name="Zhou Q."/>
            <person name="Hu M."/>
            <person name="Wang Y."/>
            <person name="Chen M."/>
            <person name="Xu Y."/>
            <person name="Jin H."/>
            <person name="Xiao X."/>
            <person name="Hu G."/>
            <person name="Bao F."/>
            <person name="Hu Y."/>
            <person name="Wan P."/>
            <person name="Li L."/>
            <person name="Deng X."/>
            <person name="Kuang T."/>
            <person name="Xiang C."/>
            <person name="Zhu J.K."/>
            <person name="Oliver M.J."/>
            <person name="He Y."/>
        </authorList>
    </citation>
    <scope>NUCLEOTIDE SEQUENCE [LARGE SCALE GENOMIC DNA]</scope>
    <source>
        <strain evidence="2">cv. XS01</strain>
    </source>
</reference>